<evidence type="ECO:0000313" key="6">
    <source>
        <dbReference type="EMBL" id="NNM71822.1"/>
    </source>
</evidence>
<evidence type="ECO:0000256" key="4">
    <source>
        <dbReference type="ARBA" id="ARBA00022842"/>
    </source>
</evidence>
<organism evidence="6 7">
    <name type="scientific">Enterovirga aerilata</name>
    <dbReference type="NCBI Taxonomy" id="2730920"/>
    <lineage>
        <taxon>Bacteria</taxon>
        <taxon>Pseudomonadati</taxon>
        <taxon>Pseudomonadota</taxon>
        <taxon>Alphaproteobacteria</taxon>
        <taxon>Hyphomicrobiales</taxon>
        <taxon>Methylobacteriaceae</taxon>
        <taxon>Enterovirga</taxon>
    </lineage>
</organism>
<keyword evidence="4" id="KW-0460">Magnesium</keyword>
<keyword evidence="7" id="KW-1185">Reference proteome</keyword>
<evidence type="ECO:0000256" key="5">
    <source>
        <dbReference type="ARBA" id="ARBA00023277"/>
    </source>
</evidence>
<dbReference type="NCBIfam" id="TIGR03473">
    <property type="entry name" value="HpnK"/>
    <property type="match status" value="1"/>
</dbReference>
<dbReference type="GO" id="GO:0046872">
    <property type="term" value="F:metal ion binding"/>
    <property type="evidence" value="ECO:0007669"/>
    <property type="project" value="UniProtKB-KW"/>
</dbReference>
<accession>A0A849HXI7</accession>
<protein>
    <submittedName>
        <fullName evidence="6">Hopanoid biosynthesis-associated protein HpnK</fullName>
    </submittedName>
</protein>
<dbReference type="PANTHER" id="PTHR31609:SF1">
    <property type="entry name" value="CARBOHYDRATE DEACETYLASE"/>
    <property type="match status" value="1"/>
</dbReference>
<dbReference type="Gene3D" id="3.20.20.370">
    <property type="entry name" value="Glycoside hydrolase/deacetylase"/>
    <property type="match status" value="1"/>
</dbReference>
<dbReference type="AlphaFoldDB" id="A0A849HXI7"/>
<keyword evidence="3" id="KW-0378">Hydrolase</keyword>
<dbReference type="InterPro" id="IPR011330">
    <property type="entry name" value="Glyco_hydro/deAcase_b/a-brl"/>
</dbReference>
<name>A0A849HXI7_9HYPH</name>
<comment type="caution">
    <text evidence="6">The sequence shown here is derived from an EMBL/GenBank/DDBJ whole genome shotgun (WGS) entry which is preliminary data.</text>
</comment>
<sequence length="281" mass="30273">MKQPERSLVVTADDFGLAREVNEAVEIAHRDGILGAASLMVAEPWCADAVERARRLPDLAVGLHLTLVEGRAVLPPSEIPDLIGPGGKLRTDLARYGAEIFFRPGVRRQIAAEIRAQFEAFARTGLPLDHVNAHKHYHLHPTIAGLVLEIGREFGMRALRVPVEPLETLAAVEPGRPGTEARIAGPYARLLRARARRAGLVVADQVLGLAWSGAMTPSRVAGLLRHLPPGRTELYAHPATAGGFAGAAPGYRYAEELAALTDPETIEAARPIRRSGYAAWS</sequence>
<keyword evidence="2" id="KW-0479">Metal-binding</keyword>
<evidence type="ECO:0000256" key="2">
    <source>
        <dbReference type="ARBA" id="ARBA00022723"/>
    </source>
</evidence>
<dbReference type="Pfam" id="PF04794">
    <property type="entry name" value="YdjC"/>
    <property type="match status" value="1"/>
</dbReference>
<dbReference type="GO" id="GO:0016787">
    <property type="term" value="F:hydrolase activity"/>
    <property type="evidence" value="ECO:0007669"/>
    <property type="project" value="UniProtKB-KW"/>
</dbReference>
<dbReference type="EMBL" id="JABEPP010000002">
    <property type="protein sequence ID" value="NNM71822.1"/>
    <property type="molecule type" value="Genomic_DNA"/>
</dbReference>
<gene>
    <name evidence="6" type="primary">hpnK</name>
    <name evidence="6" type="ORF">HJG44_05340</name>
</gene>
<evidence type="ECO:0000313" key="7">
    <source>
        <dbReference type="Proteomes" id="UP000564885"/>
    </source>
</evidence>
<dbReference type="GO" id="GO:0019213">
    <property type="term" value="F:deacetylase activity"/>
    <property type="evidence" value="ECO:0007669"/>
    <property type="project" value="TreeGrafter"/>
</dbReference>
<evidence type="ECO:0000256" key="1">
    <source>
        <dbReference type="ARBA" id="ARBA00001946"/>
    </source>
</evidence>
<dbReference type="InterPro" id="IPR006879">
    <property type="entry name" value="YdjC-like"/>
</dbReference>
<evidence type="ECO:0000256" key="3">
    <source>
        <dbReference type="ARBA" id="ARBA00022801"/>
    </source>
</evidence>
<dbReference type="Proteomes" id="UP000564885">
    <property type="component" value="Unassembled WGS sequence"/>
</dbReference>
<dbReference type="InterPro" id="IPR017836">
    <property type="entry name" value="Hopanoid_biosynth-assoc_HpnK"/>
</dbReference>
<dbReference type="GO" id="GO:0005975">
    <property type="term" value="P:carbohydrate metabolic process"/>
    <property type="evidence" value="ECO:0007669"/>
    <property type="project" value="InterPro"/>
</dbReference>
<keyword evidence="5" id="KW-0119">Carbohydrate metabolism</keyword>
<reference evidence="6 7" key="1">
    <citation type="submission" date="2020-04" db="EMBL/GenBank/DDBJ databases">
        <title>Enterovirga sp. isolate from soil.</title>
        <authorList>
            <person name="Chea S."/>
            <person name="Kim D.-U."/>
        </authorList>
    </citation>
    <scope>NUCLEOTIDE SEQUENCE [LARGE SCALE GENOMIC DNA]</scope>
    <source>
        <strain evidence="6 7">DB1703</strain>
    </source>
</reference>
<comment type="cofactor">
    <cofactor evidence="1">
        <name>Mg(2+)</name>
        <dbReference type="ChEBI" id="CHEBI:18420"/>
    </cofactor>
</comment>
<dbReference type="RefSeq" id="WP_171217357.1">
    <property type="nucleotide sequence ID" value="NZ_JABEPP010000002.1"/>
</dbReference>
<proteinExistence type="predicted"/>
<dbReference type="SUPFAM" id="SSF88713">
    <property type="entry name" value="Glycoside hydrolase/deacetylase"/>
    <property type="match status" value="1"/>
</dbReference>
<dbReference type="PANTHER" id="PTHR31609">
    <property type="entry name" value="YDJC DEACETYLASE FAMILY MEMBER"/>
    <property type="match status" value="1"/>
</dbReference>